<keyword evidence="1" id="KW-0732">Signal</keyword>
<dbReference type="EMBL" id="QDDR01000005">
    <property type="protein sequence ID" value="PVE47318.1"/>
    <property type="molecule type" value="Genomic_DNA"/>
</dbReference>
<evidence type="ECO:0000256" key="1">
    <source>
        <dbReference type="SAM" id="SignalP"/>
    </source>
</evidence>
<gene>
    <name evidence="3" type="ORF">DDE23_10715</name>
</gene>
<feature type="chain" id="PRO_5015632024" description="DUF3859 domain-containing protein" evidence="1">
    <location>
        <begin position="27"/>
        <end position="195"/>
    </location>
</feature>
<evidence type="ECO:0000313" key="4">
    <source>
        <dbReference type="Proteomes" id="UP000244810"/>
    </source>
</evidence>
<dbReference type="RefSeq" id="WP_107753573.1">
    <property type="nucleotide sequence ID" value="NZ_QBKF01000010.1"/>
</dbReference>
<dbReference type="AlphaFoldDB" id="A0A2T7URV5"/>
<protein>
    <recommendedName>
        <fullName evidence="2">DUF3859 domain-containing protein</fullName>
    </recommendedName>
</protein>
<reference evidence="3 4" key="1">
    <citation type="journal article" date="2011" name="Syst. Appl. Microbiol.">
        <title>Defluviimonas denitrificans gen. nov., sp. nov., and Pararhodobacter aggregans gen. nov., sp. nov., non-phototrophic Rhodobacteraceae from the biofilter of a marine aquaculture.</title>
        <authorList>
            <person name="Foesel B.U."/>
            <person name="Drake H.L."/>
            <person name="Schramm A."/>
        </authorList>
    </citation>
    <scope>NUCLEOTIDE SEQUENCE [LARGE SCALE GENOMIC DNA]</scope>
    <source>
        <strain evidence="3 4">D1-19</strain>
    </source>
</reference>
<dbReference type="Pfam" id="PF12975">
    <property type="entry name" value="DUF3859"/>
    <property type="match status" value="1"/>
</dbReference>
<keyword evidence="4" id="KW-1185">Reference proteome</keyword>
<proteinExistence type="predicted"/>
<evidence type="ECO:0000259" key="2">
    <source>
        <dbReference type="Pfam" id="PF12975"/>
    </source>
</evidence>
<feature type="signal peptide" evidence="1">
    <location>
        <begin position="1"/>
        <end position="26"/>
    </location>
</feature>
<comment type="caution">
    <text evidence="3">The sequence shown here is derived from an EMBL/GenBank/DDBJ whole genome shotgun (WGS) entry which is preliminary data.</text>
</comment>
<evidence type="ECO:0000313" key="3">
    <source>
        <dbReference type="EMBL" id="PVE47318.1"/>
    </source>
</evidence>
<sequence length="195" mass="20468">MGYSCAMTRFPLLIAALCLTAASAAAEVRGPVAPSVVTLVGGLFCAPETAGRRPAPGTMDGWVHVPAEPIVLVAESDQAPMVLGMGFGVRYTLAAGAPATVTYTVTHPPIPPSNMSVESWDSEAPLDGGDSFFFQFDRPEEMVPGEWTFSASMAGEVLFTVAFQVRPASDLPALAHLCRAPQMLSLSRRSPSARG</sequence>
<feature type="domain" description="DUF3859" evidence="2">
    <location>
        <begin position="74"/>
        <end position="165"/>
    </location>
</feature>
<dbReference type="Proteomes" id="UP000244810">
    <property type="component" value="Unassembled WGS sequence"/>
</dbReference>
<dbReference type="InterPro" id="IPR024331">
    <property type="entry name" value="DUF3859"/>
</dbReference>
<accession>A0A2T7URV5</accession>
<organism evidence="3 4">
    <name type="scientific">Pararhodobacter aggregans</name>
    <dbReference type="NCBI Taxonomy" id="404875"/>
    <lineage>
        <taxon>Bacteria</taxon>
        <taxon>Pseudomonadati</taxon>
        <taxon>Pseudomonadota</taxon>
        <taxon>Alphaproteobacteria</taxon>
        <taxon>Rhodobacterales</taxon>
        <taxon>Paracoccaceae</taxon>
        <taxon>Pararhodobacter</taxon>
    </lineage>
</organism>
<name>A0A2T7URV5_9RHOB</name>
<dbReference type="Gene3D" id="2.60.40.2390">
    <property type="match status" value="1"/>
</dbReference>